<dbReference type="SUPFAM" id="SSF53822">
    <property type="entry name" value="Periplasmic binding protein-like I"/>
    <property type="match status" value="1"/>
</dbReference>
<dbReference type="SMART" id="SM00354">
    <property type="entry name" value="HTH_LACI"/>
    <property type="match status" value="1"/>
</dbReference>
<keyword evidence="3" id="KW-0804">Transcription</keyword>
<dbReference type="Gene3D" id="1.10.260.40">
    <property type="entry name" value="lambda repressor-like DNA-binding domains"/>
    <property type="match status" value="1"/>
</dbReference>
<keyword evidence="6" id="KW-1185">Reference proteome</keyword>
<dbReference type="SUPFAM" id="SSF47413">
    <property type="entry name" value="lambda repressor-like DNA-binding domains"/>
    <property type="match status" value="1"/>
</dbReference>
<accession>A0A261SB81</accession>
<dbReference type="InterPro" id="IPR000843">
    <property type="entry name" value="HTH_LacI"/>
</dbReference>
<dbReference type="InterPro" id="IPR046335">
    <property type="entry name" value="LacI/GalR-like_sensor"/>
</dbReference>
<dbReference type="AlphaFoldDB" id="A0A261SB81"/>
<dbReference type="PROSITE" id="PS00356">
    <property type="entry name" value="HTH_LACI_1"/>
    <property type="match status" value="1"/>
</dbReference>
<dbReference type="RefSeq" id="WP_094853639.1">
    <property type="nucleotide sequence ID" value="NZ_NEVM01000002.1"/>
</dbReference>
<dbReference type="OrthoDB" id="8770794at2"/>
<dbReference type="PROSITE" id="PS50932">
    <property type="entry name" value="HTH_LACI_2"/>
    <property type="match status" value="1"/>
</dbReference>
<dbReference type="Gene3D" id="3.40.50.2300">
    <property type="match status" value="2"/>
</dbReference>
<dbReference type="EMBL" id="NEVM01000002">
    <property type="protein sequence ID" value="OZI34649.1"/>
    <property type="molecule type" value="Genomic_DNA"/>
</dbReference>
<dbReference type="Proteomes" id="UP000216020">
    <property type="component" value="Unassembled WGS sequence"/>
</dbReference>
<reference evidence="6" key="1">
    <citation type="submission" date="2017-05" db="EMBL/GenBank/DDBJ databases">
        <title>Complete and WGS of Bordetella genogroups.</title>
        <authorList>
            <person name="Spilker T."/>
            <person name="Lipuma J."/>
        </authorList>
    </citation>
    <scope>NUCLEOTIDE SEQUENCE [LARGE SCALE GENOMIC DNA]</scope>
    <source>
        <strain evidence="6">AU16122</strain>
    </source>
</reference>
<dbReference type="GO" id="GO:0003700">
    <property type="term" value="F:DNA-binding transcription factor activity"/>
    <property type="evidence" value="ECO:0007669"/>
    <property type="project" value="TreeGrafter"/>
</dbReference>
<dbReference type="InterPro" id="IPR010982">
    <property type="entry name" value="Lambda_DNA-bd_dom_sf"/>
</dbReference>
<keyword evidence="1" id="KW-0805">Transcription regulation</keyword>
<dbReference type="PANTHER" id="PTHR30146">
    <property type="entry name" value="LACI-RELATED TRANSCRIPTIONAL REPRESSOR"/>
    <property type="match status" value="1"/>
</dbReference>
<feature type="domain" description="HTH lacI-type" evidence="4">
    <location>
        <begin position="5"/>
        <end position="59"/>
    </location>
</feature>
<name>A0A261SB81_9BORD</name>
<sequence>MSKSVSVRDVAREAGVSIGSVSRVLNGGDNVSDVLRAKVLAVVQRLGYRANVHARGLRLGVSQIVGCMVPEIRNPIYSTFVGAVESELNSQGYMLLLGSSRGSIEREQELLRFFEGHGVDGIIATPSVEGPDFAKGPFGRSKTPLIVYGRDADGLRDTVHVDQRGGARQAVEYLLSLGHRRIALFTGGFQLRTGIERVAGYRQAHAAAGLEVDERLIRPVESWLYRCADDMQALLRLPDPPTAVIAPSTRMLGGALKAARLAGLSIPGDISAIGLGPTDAVEFSVLPLTVVRWDVESSGRLVSQLLIERIKARDAPCRTLTVESELVLGQSCAPYRGRSSRSAS</sequence>
<dbReference type="InterPro" id="IPR028082">
    <property type="entry name" value="Peripla_BP_I"/>
</dbReference>
<proteinExistence type="predicted"/>
<dbReference type="GO" id="GO:0000976">
    <property type="term" value="F:transcription cis-regulatory region binding"/>
    <property type="evidence" value="ECO:0007669"/>
    <property type="project" value="TreeGrafter"/>
</dbReference>
<protein>
    <recommendedName>
        <fullName evidence="4">HTH lacI-type domain-containing protein</fullName>
    </recommendedName>
</protein>
<evidence type="ECO:0000313" key="5">
    <source>
        <dbReference type="EMBL" id="OZI34649.1"/>
    </source>
</evidence>
<evidence type="ECO:0000313" key="6">
    <source>
        <dbReference type="Proteomes" id="UP000216020"/>
    </source>
</evidence>
<dbReference type="Pfam" id="PF00356">
    <property type="entry name" value="LacI"/>
    <property type="match status" value="1"/>
</dbReference>
<dbReference type="PANTHER" id="PTHR30146:SF138">
    <property type="entry name" value="TRANSCRIPTIONAL REGULATORY PROTEIN"/>
    <property type="match status" value="1"/>
</dbReference>
<keyword evidence="2" id="KW-0238">DNA-binding</keyword>
<organism evidence="5 6">
    <name type="scientific">Bordetella genomosp. 10</name>
    <dbReference type="NCBI Taxonomy" id="1416804"/>
    <lineage>
        <taxon>Bacteria</taxon>
        <taxon>Pseudomonadati</taxon>
        <taxon>Pseudomonadota</taxon>
        <taxon>Betaproteobacteria</taxon>
        <taxon>Burkholderiales</taxon>
        <taxon>Alcaligenaceae</taxon>
        <taxon>Bordetella</taxon>
    </lineage>
</organism>
<evidence type="ECO:0000256" key="3">
    <source>
        <dbReference type="ARBA" id="ARBA00023163"/>
    </source>
</evidence>
<evidence type="ECO:0000256" key="1">
    <source>
        <dbReference type="ARBA" id="ARBA00023015"/>
    </source>
</evidence>
<evidence type="ECO:0000256" key="2">
    <source>
        <dbReference type="ARBA" id="ARBA00023125"/>
    </source>
</evidence>
<evidence type="ECO:0000259" key="4">
    <source>
        <dbReference type="PROSITE" id="PS50932"/>
    </source>
</evidence>
<gene>
    <name evidence="5" type="ORF">CAL29_14250</name>
</gene>
<comment type="caution">
    <text evidence="5">The sequence shown here is derived from an EMBL/GenBank/DDBJ whole genome shotgun (WGS) entry which is preliminary data.</text>
</comment>
<dbReference type="CDD" id="cd01392">
    <property type="entry name" value="HTH_LacI"/>
    <property type="match status" value="1"/>
</dbReference>
<dbReference type="Pfam" id="PF13377">
    <property type="entry name" value="Peripla_BP_3"/>
    <property type="match status" value="1"/>
</dbReference>